<dbReference type="InterPro" id="IPR011009">
    <property type="entry name" value="Kinase-like_dom_sf"/>
</dbReference>
<dbReference type="InterPro" id="IPR018721">
    <property type="entry name" value="DUF2252"/>
</dbReference>
<reference evidence="1 2" key="1">
    <citation type="submission" date="2020-10" db="EMBL/GenBank/DDBJ databases">
        <title>Sequencing the genomes of 1000 actinobacteria strains.</title>
        <authorList>
            <person name="Klenk H.-P."/>
        </authorList>
    </citation>
    <scope>NUCLEOTIDE SEQUENCE [LARGE SCALE GENOMIC DNA]</scope>
    <source>
        <strain evidence="1 2">DSM 7307</strain>
    </source>
</reference>
<dbReference type="EMBL" id="JADBEC010000001">
    <property type="protein sequence ID" value="MBE1504408.1"/>
    <property type="molecule type" value="Genomic_DNA"/>
</dbReference>
<dbReference type="Proteomes" id="UP000620262">
    <property type="component" value="Unassembled WGS sequence"/>
</dbReference>
<comment type="caution">
    <text evidence="1">The sequence shown here is derived from an EMBL/GenBank/DDBJ whole genome shotgun (WGS) entry which is preliminary data.</text>
</comment>
<accession>A0ABR9IMJ0</accession>
<protein>
    <submittedName>
        <fullName evidence="1">Uncharacterized protein (DUF2252 family)</fullName>
    </submittedName>
</protein>
<dbReference type="RefSeq" id="WP_192728444.1">
    <property type="nucleotide sequence ID" value="NZ_BAAAVL010000001.1"/>
</dbReference>
<organism evidence="1 2">
    <name type="scientific">Rhizobium viscosum</name>
    <name type="common">Arthrobacter viscosus</name>
    <dbReference type="NCBI Taxonomy" id="1673"/>
    <lineage>
        <taxon>Bacteria</taxon>
        <taxon>Pseudomonadati</taxon>
        <taxon>Pseudomonadota</taxon>
        <taxon>Alphaproteobacteria</taxon>
        <taxon>Hyphomicrobiales</taxon>
        <taxon>Rhizobiaceae</taxon>
        <taxon>Rhizobium/Agrobacterium group</taxon>
        <taxon>Rhizobium</taxon>
    </lineage>
</organism>
<gene>
    <name evidence="1" type="ORF">H4W29_001589</name>
</gene>
<dbReference type="SUPFAM" id="SSF56112">
    <property type="entry name" value="Protein kinase-like (PK-like)"/>
    <property type="match status" value="1"/>
</dbReference>
<dbReference type="PANTHER" id="PTHR39441:SF1">
    <property type="entry name" value="DUF2252 DOMAIN-CONTAINING PROTEIN"/>
    <property type="match status" value="1"/>
</dbReference>
<dbReference type="PANTHER" id="PTHR39441">
    <property type="entry name" value="DUF2252 DOMAIN-CONTAINING PROTEIN"/>
    <property type="match status" value="1"/>
</dbReference>
<dbReference type="Pfam" id="PF10009">
    <property type="entry name" value="DUF2252"/>
    <property type="match status" value="1"/>
</dbReference>
<evidence type="ECO:0000313" key="1">
    <source>
        <dbReference type="EMBL" id="MBE1504408.1"/>
    </source>
</evidence>
<name>A0ABR9IMJ0_RHIVS</name>
<keyword evidence="2" id="KW-1185">Reference proteome</keyword>
<evidence type="ECO:0000313" key="2">
    <source>
        <dbReference type="Proteomes" id="UP000620262"/>
    </source>
</evidence>
<proteinExistence type="predicted"/>
<sequence length="360" mass="40361">MKKFSQSMSDYEAWLAHELQGEIVQEGIDEKHRKMGEEAFSFLRATYWRWAEIIYAVRPELADMPQVLSIGDTHLENFGTWRDIEGRLVWGANDFDDAAIMPYALDLVRLAASAILAQPNAGISGQAIAKLVLAGYVRGLEHANPIILERDHPWLRDKLLLLEDERQEFWKKLDKRKPDEKPAPGRFVDALRNALPRGAGSFTPLPVKKKGTGSLGRPRFVAYVKEWRGGPVLREAKALVPSAWSLARSGDRVIRTGVIAAGRMRSPDPHFAVSGRILVRRLSPNSRKIEIETDAKTLLDGAMLELMGFEIANCHSDDALSAAAIHNDLHSRGEDWLYEAARAAAEVTEKEWKDYRMSAG</sequence>